<dbReference type="Pfam" id="PF00535">
    <property type="entry name" value="Glycos_transf_2"/>
    <property type="match status" value="1"/>
</dbReference>
<dbReference type="PANTHER" id="PTHR43646">
    <property type="entry name" value="GLYCOSYLTRANSFERASE"/>
    <property type="match status" value="1"/>
</dbReference>
<evidence type="ECO:0000256" key="3">
    <source>
        <dbReference type="ARBA" id="ARBA00022676"/>
    </source>
</evidence>
<keyword evidence="9" id="KW-1185">Reference proteome</keyword>
<feature type="domain" description="Glycosyltransferase 2-like" evidence="7">
    <location>
        <begin position="32"/>
        <end position="161"/>
    </location>
</feature>
<gene>
    <name evidence="8" type="ORF">CW354_03630</name>
</gene>
<name>A0A2S7K997_9PROT</name>
<reference evidence="8 9" key="1">
    <citation type="submission" date="2017-12" db="EMBL/GenBank/DDBJ databases">
        <authorList>
            <person name="Hurst M.R.H."/>
        </authorList>
    </citation>
    <scope>NUCLEOTIDE SEQUENCE [LARGE SCALE GENOMIC DNA]</scope>
    <source>
        <strain evidence="8 9">SY-3-19</strain>
    </source>
</reference>
<dbReference type="CDD" id="cd00761">
    <property type="entry name" value="Glyco_tranf_GTA_type"/>
    <property type="match status" value="1"/>
</dbReference>
<comment type="subcellular location">
    <subcellularLocation>
        <location evidence="1">Cell membrane</location>
    </subcellularLocation>
</comment>
<dbReference type="EMBL" id="PJCH01000003">
    <property type="protein sequence ID" value="PQA89051.1"/>
    <property type="molecule type" value="Genomic_DNA"/>
</dbReference>
<keyword evidence="4 8" id="KW-0808">Transferase</keyword>
<evidence type="ECO:0000256" key="4">
    <source>
        <dbReference type="ARBA" id="ARBA00022679"/>
    </source>
</evidence>
<dbReference type="AlphaFoldDB" id="A0A2S7K997"/>
<evidence type="ECO:0000256" key="6">
    <source>
        <dbReference type="SAM" id="MobiDB-lite"/>
    </source>
</evidence>
<dbReference type="OrthoDB" id="9813349at2"/>
<dbReference type="GO" id="GO:0016757">
    <property type="term" value="F:glycosyltransferase activity"/>
    <property type="evidence" value="ECO:0007669"/>
    <property type="project" value="UniProtKB-KW"/>
</dbReference>
<dbReference type="InterPro" id="IPR029044">
    <property type="entry name" value="Nucleotide-diphossugar_trans"/>
</dbReference>
<accession>A0A2S7K997</accession>
<dbReference type="SUPFAM" id="SSF53448">
    <property type="entry name" value="Nucleotide-diphospho-sugar transferases"/>
    <property type="match status" value="1"/>
</dbReference>
<keyword evidence="3" id="KW-0328">Glycosyltransferase</keyword>
<evidence type="ECO:0000313" key="9">
    <source>
        <dbReference type="Proteomes" id="UP000239504"/>
    </source>
</evidence>
<keyword evidence="5" id="KW-0472">Membrane</keyword>
<dbReference type="Gene3D" id="3.90.550.10">
    <property type="entry name" value="Spore Coat Polysaccharide Biosynthesis Protein SpsA, Chain A"/>
    <property type="match status" value="1"/>
</dbReference>
<evidence type="ECO:0000256" key="1">
    <source>
        <dbReference type="ARBA" id="ARBA00004236"/>
    </source>
</evidence>
<dbReference type="Proteomes" id="UP000239504">
    <property type="component" value="Unassembled WGS sequence"/>
</dbReference>
<evidence type="ECO:0000256" key="5">
    <source>
        <dbReference type="ARBA" id="ARBA00023136"/>
    </source>
</evidence>
<protein>
    <submittedName>
        <fullName evidence="8">Glycosyl transferase family 2</fullName>
    </submittedName>
</protein>
<proteinExistence type="predicted"/>
<feature type="region of interest" description="Disordered" evidence="6">
    <location>
        <begin position="1"/>
        <end position="22"/>
    </location>
</feature>
<evidence type="ECO:0000313" key="8">
    <source>
        <dbReference type="EMBL" id="PQA89051.1"/>
    </source>
</evidence>
<comment type="caution">
    <text evidence="8">The sequence shown here is derived from an EMBL/GenBank/DDBJ whole genome shotgun (WGS) entry which is preliminary data.</text>
</comment>
<dbReference type="PANTHER" id="PTHR43646:SF2">
    <property type="entry name" value="GLYCOSYLTRANSFERASE 2-LIKE DOMAIN-CONTAINING PROTEIN"/>
    <property type="match status" value="1"/>
</dbReference>
<organism evidence="8 9">
    <name type="scientific">Hyphococcus luteus</name>
    <dbReference type="NCBI Taxonomy" id="2058213"/>
    <lineage>
        <taxon>Bacteria</taxon>
        <taxon>Pseudomonadati</taxon>
        <taxon>Pseudomonadota</taxon>
        <taxon>Alphaproteobacteria</taxon>
        <taxon>Parvularculales</taxon>
        <taxon>Parvularculaceae</taxon>
        <taxon>Hyphococcus</taxon>
    </lineage>
</organism>
<sequence length="297" mass="33396">MAPKFSGLASVRASLKEPERQPAQRADELRWSVVVPYYNERPFLPAMLASMIAQSVRPFRLTLVDNASTDGSGAAARAALAEAEDIDIVHLVETTPGQAAALERGIAEADTDFIAICDADTIYPPDYLARAGAQYDALGPGAAAILATAFYDEPGSLSSRLARLKMRIVPHLLRKQCHAGGYAHTFRTDALKRAGGYSRKLWPHLRKDHELMHRVWKEGRVVHDPGLWCRASDRRSSVLQKRWTLFERILYHATPFQMKDWFFYDFLGPRMAARAHDELRLRERPWEGTGKEREAGV</sequence>
<dbReference type="GO" id="GO:0005886">
    <property type="term" value="C:plasma membrane"/>
    <property type="evidence" value="ECO:0007669"/>
    <property type="project" value="UniProtKB-SubCell"/>
</dbReference>
<dbReference type="InterPro" id="IPR001173">
    <property type="entry name" value="Glyco_trans_2-like"/>
</dbReference>
<evidence type="ECO:0000256" key="2">
    <source>
        <dbReference type="ARBA" id="ARBA00022475"/>
    </source>
</evidence>
<keyword evidence="2" id="KW-1003">Cell membrane</keyword>
<evidence type="ECO:0000259" key="7">
    <source>
        <dbReference type="Pfam" id="PF00535"/>
    </source>
</evidence>